<gene>
    <name evidence="1" type="ORF">D0Y65_015652</name>
</gene>
<keyword evidence="2" id="KW-1185">Reference proteome</keyword>
<evidence type="ECO:0000313" key="1">
    <source>
        <dbReference type="EMBL" id="RZC09021.1"/>
    </source>
</evidence>
<reference evidence="1 2" key="1">
    <citation type="submission" date="2018-09" db="EMBL/GenBank/DDBJ databases">
        <title>A high-quality reference genome of wild soybean provides a powerful tool to mine soybean genomes.</title>
        <authorList>
            <person name="Xie M."/>
            <person name="Chung C.Y.L."/>
            <person name="Li M.-W."/>
            <person name="Wong F.-L."/>
            <person name="Chan T.-F."/>
            <person name="Lam H.-M."/>
        </authorList>
    </citation>
    <scope>NUCLEOTIDE SEQUENCE [LARGE SCALE GENOMIC DNA]</scope>
    <source>
        <strain evidence="2">cv. W05</strain>
        <tissue evidence="1">Hypocotyl of etiolated seedlings</tissue>
    </source>
</reference>
<evidence type="ECO:0000313" key="2">
    <source>
        <dbReference type="Proteomes" id="UP000289340"/>
    </source>
</evidence>
<protein>
    <submittedName>
        <fullName evidence="1">Uncharacterized protein</fullName>
    </submittedName>
</protein>
<dbReference type="EMBL" id="QZWG01000006">
    <property type="protein sequence ID" value="RZC09021.1"/>
    <property type="molecule type" value="Genomic_DNA"/>
</dbReference>
<sequence>MPLSHSRLLTFFKNSSAKQIPPMAETLSPNPKKTTFEDIASLSLLQNLKIPTKRQESHQRHLRLRSCELGQEFHPQPGFCYVDGFFNDIQWVGEDPRVNLRRGFGGSGNGMSRFVGCGSVPGVGRVWAFDTVIECRSLMEAKGAHIGRKFCFMTVSMLQ</sequence>
<dbReference type="AlphaFoldDB" id="A0A445KDR7"/>
<comment type="caution">
    <text evidence="1">The sequence shown here is derived from an EMBL/GenBank/DDBJ whole genome shotgun (WGS) entry which is preliminary data.</text>
</comment>
<proteinExistence type="predicted"/>
<name>A0A445KDR7_GLYSO</name>
<accession>A0A445KDR7</accession>
<organism evidence="1 2">
    <name type="scientific">Glycine soja</name>
    <name type="common">Wild soybean</name>
    <dbReference type="NCBI Taxonomy" id="3848"/>
    <lineage>
        <taxon>Eukaryota</taxon>
        <taxon>Viridiplantae</taxon>
        <taxon>Streptophyta</taxon>
        <taxon>Embryophyta</taxon>
        <taxon>Tracheophyta</taxon>
        <taxon>Spermatophyta</taxon>
        <taxon>Magnoliopsida</taxon>
        <taxon>eudicotyledons</taxon>
        <taxon>Gunneridae</taxon>
        <taxon>Pentapetalae</taxon>
        <taxon>rosids</taxon>
        <taxon>fabids</taxon>
        <taxon>Fabales</taxon>
        <taxon>Fabaceae</taxon>
        <taxon>Papilionoideae</taxon>
        <taxon>50 kb inversion clade</taxon>
        <taxon>NPAAA clade</taxon>
        <taxon>indigoferoid/millettioid clade</taxon>
        <taxon>Phaseoleae</taxon>
        <taxon>Glycine</taxon>
        <taxon>Glycine subgen. Soja</taxon>
    </lineage>
</organism>
<dbReference type="Proteomes" id="UP000289340">
    <property type="component" value="Chromosome 6"/>
</dbReference>